<dbReference type="RefSeq" id="WP_233053384.1">
    <property type="nucleotide sequence ID" value="NZ_JAIMJA010000012.1"/>
</dbReference>
<evidence type="ECO:0000256" key="12">
    <source>
        <dbReference type="SAM" id="MobiDB-lite"/>
    </source>
</evidence>
<feature type="region of interest" description="Disordered" evidence="12">
    <location>
        <begin position="529"/>
        <end position="585"/>
    </location>
</feature>
<dbReference type="Gene3D" id="1.20.272.10">
    <property type="match status" value="1"/>
</dbReference>
<keyword evidence="9" id="KW-0067">ATP-binding</keyword>
<dbReference type="EMBL" id="JAIMJA010000012">
    <property type="protein sequence ID" value="MCE2595709.1"/>
    <property type="molecule type" value="Genomic_DNA"/>
</dbReference>
<dbReference type="Proteomes" id="UP001201273">
    <property type="component" value="Unassembled WGS sequence"/>
</dbReference>
<accession>A0ABS8W9M2</accession>
<evidence type="ECO:0000256" key="7">
    <source>
        <dbReference type="ARBA" id="ARBA00022741"/>
    </source>
</evidence>
<gene>
    <name evidence="14" type="primary">dnaX</name>
    <name evidence="14" type="ORF">K6Y31_12890</name>
</gene>
<keyword evidence="8" id="KW-0862">Zinc</keyword>
<keyword evidence="15" id="KW-1185">Reference proteome</keyword>
<dbReference type="PANTHER" id="PTHR11669:SF0">
    <property type="entry name" value="PROTEIN STICHEL-LIKE 2"/>
    <property type="match status" value="1"/>
</dbReference>
<dbReference type="SUPFAM" id="SSF52540">
    <property type="entry name" value="P-loop containing nucleoside triphosphate hydrolases"/>
    <property type="match status" value="1"/>
</dbReference>
<evidence type="ECO:0000256" key="8">
    <source>
        <dbReference type="ARBA" id="ARBA00022833"/>
    </source>
</evidence>
<sequence>MSYQVLARKWRPHNFKQVVGQQHVLTALVNALDQNRLHHAYLFSGTRGVGKTSIARILAKSLNCEKGVTSEPCGVCHHCQDIDQGRFVDLLEIDAASRTKVEDTRELLDNVQYKPAQGRYKVYLIDEVHMLSKSSFNALLKTLEEPPEYVKFLLATTDPQKLPITILSRCLQFHLKSLSSDDINQQLGYILGQEQHSYEPAALQALAKAAHGSMRDALSLADQAIAFGNGVVNYQPVLAMLGTLDHHQVTQLLHFVAAGDAQNTLDKVSELVTLGPDFDLVHNEIAATLHQVALAHMLPSTLNGLDNSESIQLLSEQLSPEQVQLYYQIALKGKQDLPLAPEPRVGLEMTLMRMLAFHPAKVATSLPSAPVSSAVNVTNPVSLAEPSVNAPAQTSPAKLTESATSAPTQAVQVTPPAPQVELTAEVSSGVRPEVEPVETAQPPHVSHNDDFTSHLDKDIHGQPNAEPPSQSAHYAPPNEEIAQQSEMASQSPAQIAQQVASVQPAMPSVSNALETRNMLRSRKLALEAGKKQPVVKKVTAPAKPSVEPQPLAAAPVSQSHVSQTPVSQSSAPSNDIPEGFNELPPLEAYDNDYAQYFQTDEYDPSLSTPQHLNTNDGFDASPASEPASQQSSYQQVTQQQAPVTPVASRPSSQIAPLADVPWDTGEAQSVESAPVEAPTPAISARTEAEYTRAMPDMASKFSPQNNDPWCQLIEQMGLVGILRQLAINSVCIQTPNAVQLMLQPSSQHLDNARNLGQITAALQSVLPNVEQVEIVIGQHQTMQTPVEIEQAIYLARLAQAKVDIQQDEAINFFIQRFGASVDEESIKPL</sequence>
<dbReference type="SMART" id="SM00382">
    <property type="entry name" value="AAA"/>
    <property type="match status" value="1"/>
</dbReference>
<organism evidence="14 15">
    <name type="scientific">Motilimonas cestriensis</name>
    <dbReference type="NCBI Taxonomy" id="2742685"/>
    <lineage>
        <taxon>Bacteria</taxon>
        <taxon>Pseudomonadati</taxon>
        <taxon>Pseudomonadota</taxon>
        <taxon>Gammaproteobacteria</taxon>
        <taxon>Alteromonadales</taxon>
        <taxon>Alteromonadales genera incertae sedis</taxon>
        <taxon>Motilimonas</taxon>
    </lineage>
</organism>
<dbReference type="InterPro" id="IPR045085">
    <property type="entry name" value="HLD_clamp_pol_III_gamma_tau"/>
</dbReference>
<dbReference type="InterPro" id="IPR021029">
    <property type="entry name" value="DNA_pol_III_tau_dom-5"/>
</dbReference>
<feature type="compositionally biased region" description="Polar residues" evidence="12">
    <location>
        <begin position="390"/>
        <end position="412"/>
    </location>
</feature>
<dbReference type="SUPFAM" id="SSF48019">
    <property type="entry name" value="post-AAA+ oligomerization domain-like"/>
    <property type="match status" value="1"/>
</dbReference>
<protein>
    <recommendedName>
        <fullName evidence="2">DNA-directed DNA polymerase</fullName>
        <ecNumber evidence="2">2.7.7.7</ecNumber>
    </recommendedName>
</protein>
<dbReference type="CDD" id="cd18137">
    <property type="entry name" value="HLD_clamp_pol_III_gamma_tau"/>
    <property type="match status" value="1"/>
</dbReference>
<dbReference type="Pfam" id="PF13177">
    <property type="entry name" value="DNA_pol3_delta2"/>
    <property type="match status" value="1"/>
</dbReference>
<comment type="catalytic activity">
    <reaction evidence="11">
        <text>DNA(n) + a 2'-deoxyribonucleoside 5'-triphosphate = DNA(n+1) + diphosphate</text>
        <dbReference type="Rhea" id="RHEA:22508"/>
        <dbReference type="Rhea" id="RHEA-COMP:17339"/>
        <dbReference type="Rhea" id="RHEA-COMP:17340"/>
        <dbReference type="ChEBI" id="CHEBI:33019"/>
        <dbReference type="ChEBI" id="CHEBI:61560"/>
        <dbReference type="ChEBI" id="CHEBI:173112"/>
        <dbReference type="EC" id="2.7.7.7"/>
    </reaction>
</comment>
<feature type="domain" description="AAA+ ATPase" evidence="13">
    <location>
        <begin position="37"/>
        <end position="178"/>
    </location>
</feature>
<feature type="compositionally biased region" description="Polar residues" evidence="12">
    <location>
        <begin position="605"/>
        <end position="616"/>
    </location>
</feature>
<evidence type="ECO:0000256" key="9">
    <source>
        <dbReference type="ARBA" id="ARBA00022840"/>
    </source>
</evidence>
<reference evidence="14 15" key="1">
    <citation type="journal article" date="2022" name="Environ. Microbiol. Rep.">
        <title>Eco-phylogenetic analyses reveal divergent evolution of vitamin B12 metabolism in the marine bacterial family 'Psychromonadaceae'.</title>
        <authorList>
            <person name="Jin X."/>
            <person name="Yang Y."/>
            <person name="Cao H."/>
            <person name="Gao B."/>
            <person name="Zhao Z."/>
        </authorList>
    </citation>
    <scope>NUCLEOTIDE SEQUENCE [LARGE SCALE GENOMIC DNA]</scope>
    <source>
        <strain evidence="14 15">MKS20</strain>
    </source>
</reference>
<evidence type="ECO:0000313" key="14">
    <source>
        <dbReference type="EMBL" id="MCE2595709.1"/>
    </source>
</evidence>
<keyword evidence="5" id="KW-0235">DNA replication</keyword>
<dbReference type="GO" id="GO:0003887">
    <property type="term" value="F:DNA-directed DNA polymerase activity"/>
    <property type="evidence" value="ECO:0007669"/>
    <property type="project" value="UniProtKB-EC"/>
</dbReference>
<evidence type="ECO:0000256" key="1">
    <source>
        <dbReference type="ARBA" id="ARBA00006360"/>
    </source>
</evidence>
<dbReference type="InterPro" id="IPR003593">
    <property type="entry name" value="AAA+_ATPase"/>
</dbReference>
<dbReference type="NCBIfam" id="NF005942">
    <property type="entry name" value="PRK07994.1"/>
    <property type="match status" value="1"/>
</dbReference>
<dbReference type="Pfam" id="PF22608">
    <property type="entry name" value="DNAX_ATPase_lid"/>
    <property type="match status" value="1"/>
</dbReference>
<evidence type="ECO:0000313" key="15">
    <source>
        <dbReference type="Proteomes" id="UP001201273"/>
    </source>
</evidence>
<evidence type="ECO:0000256" key="3">
    <source>
        <dbReference type="ARBA" id="ARBA00022679"/>
    </source>
</evidence>
<dbReference type="Gene3D" id="3.30.300.150">
    <property type="entry name" value="DNA polymerase III, tau subunit, domain V"/>
    <property type="match status" value="1"/>
</dbReference>
<dbReference type="PANTHER" id="PTHR11669">
    <property type="entry name" value="REPLICATION FACTOR C / DNA POLYMERASE III GAMMA-TAU SUBUNIT"/>
    <property type="match status" value="1"/>
</dbReference>
<dbReference type="Gene3D" id="3.40.50.300">
    <property type="entry name" value="P-loop containing nucleotide triphosphate hydrolases"/>
    <property type="match status" value="1"/>
</dbReference>
<dbReference type="Pfam" id="PF12170">
    <property type="entry name" value="DNA_pol3_tau_5"/>
    <property type="match status" value="1"/>
</dbReference>
<dbReference type="Gene3D" id="1.10.8.60">
    <property type="match status" value="1"/>
</dbReference>
<dbReference type="InterPro" id="IPR038249">
    <property type="entry name" value="PolIII_tau_V_sf"/>
</dbReference>
<dbReference type="CDD" id="cd00009">
    <property type="entry name" value="AAA"/>
    <property type="match status" value="1"/>
</dbReference>
<feature type="compositionally biased region" description="Low complexity" evidence="12">
    <location>
        <begin position="620"/>
        <end position="647"/>
    </location>
</feature>
<evidence type="ECO:0000259" key="13">
    <source>
        <dbReference type="SMART" id="SM00382"/>
    </source>
</evidence>
<dbReference type="Pfam" id="PF12169">
    <property type="entry name" value="DNA_pol3_gamma3"/>
    <property type="match status" value="1"/>
</dbReference>
<keyword evidence="10" id="KW-0239">DNA-directed DNA polymerase</keyword>
<feature type="compositionally biased region" description="Polar residues" evidence="12">
    <location>
        <begin position="481"/>
        <end position="501"/>
    </location>
</feature>
<dbReference type="InterPro" id="IPR012763">
    <property type="entry name" value="DNA_pol_III_sug/sutau_N"/>
</dbReference>
<evidence type="ECO:0000256" key="2">
    <source>
        <dbReference type="ARBA" id="ARBA00012417"/>
    </source>
</evidence>
<dbReference type="NCBIfam" id="TIGR02397">
    <property type="entry name" value="dnaX_nterm"/>
    <property type="match status" value="1"/>
</dbReference>
<comment type="similarity">
    <text evidence="1">Belongs to the DnaX/STICHEL family.</text>
</comment>
<dbReference type="InterPro" id="IPR027417">
    <property type="entry name" value="P-loop_NTPase"/>
</dbReference>
<keyword evidence="7" id="KW-0547">Nucleotide-binding</keyword>
<evidence type="ECO:0000256" key="6">
    <source>
        <dbReference type="ARBA" id="ARBA00022723"/>
    </source>
</evidence>
<proteinExistence type="inferred from homology"/>
<evidence type="ECO:0000256" key="11">
    <source>
        <dbReference type="ARBA" id="ARBA00049244"/>
    </source>
</evidence>
<evidence type="ECO:0000256" key="4">
    <source>
        <dbReference type="ARBA" id="ARBA00022695"/>
    </source>
</evidence>
<evidence type="ECO:0000256" key="10">
    <source>
        <dbReference type="ARBA" id="ARBA00022932"/>
    </source>
</evidence>
<dbReference type="InterPro" id="IPR001270">
    <property type="entry name" value="ClpA/B"/>
</dbReference>
<dbReference type="PRINTS" id="PR00300">
    <property type="entry name" value="CLPPROTEASEA"/>
</dbReference>
<feature type="region of interest" description="Disordered" evidence="12">
    <location>
        <begin position="386"/>
        <end position="502"/>
    </location>
</feature>
<dbReference type="InterPro" id="IPR050238">
    <property type="entry name" value="DNA_Rep/Repair_Clamp_Loader"/>
</dbReference>
<keyword evidence="3 14" id="KW-0808">Transferase</keyword>
<keyword evidence="6" id="KW-0479">Metal-binding</keyword>
<keyword evidence="4 14" id="KW-0548">Nucleotidyltransferase</keyword>
<dbReference type="InterPro" id="IPR022754">
    <property type="entry name" value="DNA_pol_III_gamma-3"/>
</dbReference>
<dbReference type="InterPro" id="IPR008921">
    <property type="entry name" value="DNA_pol3_clamp-load_cplx_C"/>
</dbReference>
<comment type="caution">
    <text evidence="14">The sequence shown here is derived from an EMBL/GenBank/DDBJ whole genome shotgun (WGS) entry which is preliminary data.</text>
</comment>
<evidence type="ECO:0000256" key="5">
    <source>
        <dbReference type="ARBA" id="ARBA00022705"/>
    </source>
</evidence>
<feature type="compositionally biased region" description="Basic and acidic residues" evidence="12">
    <location>
        <begin position="446"/>
        <end position="460"/>
    </location>
</feature>
<feature type="region of interest" description="Disordered" evidence="12">
    <location>
        <begin position="602"/>
        <end position="657"/>
    </location>
</feature>
<name>A0ABS8W9M2_9GAMM</name>
<dbReference type="EC" id="2.7.7.7" evidence="2"/>
<dbReference type="NCBIfam" id="NF004046">
    <property type="entry name" value="PRK05563.1"/>
    <property type="match status" value="1"/>
</dbReference>
<feature type="compositionally biased region" description="Polar residues" evidence="12">
    <location>
        <begin position="556"/>
        <end position="573"/>
    </location>
</feature>